<comment type="caution">
    <text evidence="1">The sequence shown here is derived from an EMBL/GenBank/DDBJ whole genome shotgun (WGS) entry which is preliminary data.</text>
</comment>
<gene>
    <name evidence="1" type="ORF">B0H16DRAFT_368402</name>
</gene>
<proteinExistence type="predicted"/>
<dbReference type="SUPFAM" id="SSF52047">
    <property type="entry name" value="RNI-like"/>
    <property type="match status" value="1"/>
</dbReference>
<protein>
    <recommendedName>
        <fullName evidence="3">F-box domain-containing protein</fullName>
    </recommendedName>
</protein>
<keyword evidence="2" id="KW-1185">Reference proteome</keyword>
<name>A0AAD7JK52_9AGAR</name>
<dbReference type="AlphaFoldDB" id="A0AAD7JK52"/>
<sequence length="500" mass="56815">MSDSFAVGPLSNRPPAYQNQHNEAGGYLRPAAVGRGILAVLPEILAEIFVHCLPEWPRPDPQDAPQLLCRICRRFREVALSTPRLWSSLWVDPEKHNDFCRTWLSRAQSIPLSLKLSDDGYLPTDPEHPLLSTIIGCSRQCRTLEISDGLFWETLLSGGSRSLNGKVPLLEELKIWDPDVVVLHDAPELRILSISAHNPELHLPWHQLTKLHLSFTHIPDSIQVLRDSINLVQAAFEFDYESSTRPVSNFRHPRLRCLALGPCNDDEDEDERATPLAFLDCAEIPSLTELIVVLPWQNLPYHPMVNTLSPLLSFLSHPSLRLHTLALSFPYSPLTETMENMMECLKLAPSLAHFKFRAPSLTDIAILFARLTGHADFLPRLEYLQLTFSDAVYPDPPALMSLVIKMLCRWAAIPPAALPKSDVVYRDRPNLVSLVIGMLCWRWAAVGFTQLKSFRLTYISPLAPYLDFLKSESEFRRLEEEGMLLYVGETQDTDRFWKFP</sequence>
<evidence type="ECO:0008006" key="3">
    <source>
        <dbReference type="Google" id="ProtNLM"/>
    </source>
</evidence>
<evidence type="ECO:0000313" key="1">
    <source>
        <dbReference type="EMBL" id="KAJ7766614.1"/>
    </source>
</evidence>
<dbReference type="EMBL" id="JARKIB010000023">
    <property type="protein sequence ID" value="KAJ7766614.1"/>
    <property type="molecule type" value="Genomic_DNA"/>
</dbReference>
<evidence type="ECO:0000313" key="2">
    <source>
        <dbReference type="Proteomes" id="UP001215598"/>
    </source>
</evidence>
<accession>A0AAD7JK52</accession>
<reference evidence="1" key="1">
    <citation type="submission" date="2023-03" db="EMBL/GenBank/DDBJ databases">
        <title>Massive genome expansion in bonnet fungi (Mycena s.s.) driven by repeated elements and novel gene families across ecological guilds.</title>
        <authorList>
            <consortium name="Lawrence Berkeley National Laboratory"/>
            <person name="Harder C.B."/>
            <person name="Miyauchi S."/>
            <person name="Viragh M."/>
            <person name="Kuo A."/>
            <person name="Thoen E."/>
            <person name="Andreopoulos B."/>
            <person name="Lu D."/>
            <person name="Skrede I."/>
            <person name="Drula E."/>
            <person name="Henrissat B."/>
            <person name="Morin E."/>
            <person name="Kohler A."/>
            <person name="Barry K."/>
            <person name="LaButti K."/>
            <person name="Morin E."/>
            <person name="Salamov A."/>
            <person name="Lipzen A."/>
            <person name="Mereny Z."/>
            <person name="Hegedus B."/>
            <person name="Baldrian P."/>
            <person name="Stursova M."/>
            <person name="Weitz H."/>
            <person name="Taylor A."/>
            <person name="Grigoriev I.V."/>
            <person name="Nagy L.G."/>
            <person name="Martin F."/>
            <person name="Kauserud H."/>
        </authorList>
    </citation>
    <scope>NUCLEOTIDE SEQUENCE</scope>
    <source>
        <strain evidence="1">CBHHK182m</strain>
    </source>
</reference>
<dbReference type="Proteomes" id="UP001215598">
    <property type="component" value="Unassembled WGS sequence"/>
</dbReference>
<organism evidence="1 2">
    <name type="scientific">Mycena metata</name>
    <dbReference type="NCBI Taxonomy" id="1033252"/>
    <lineage>
        <taxon>Eukaryota</taxon>
        <taxon>Fungi</taxon>
        <taxon>Dikarya</taxon>
        <taxon>Basidiomycota</taxon>
        <taxon>Agaricomycotina</taxon>
        <taxon>Agaricomycetes</taxon>
        <taxon>Agaricomycetidae</taxon>
        <taxon>Agaricales</taxon>
        <taxon>Marasmiineae</taxon>
        <taxon>Mycenaceae</taxon>
        <taxon>Mycena</taxon>
    </lineage>
</organism>